<proteinExistence type="predicted"/>
<evidence type="ECO:0000313" key="3">
    <source>
        <dbReference type="Proteomes" id="UP001434883"/>
    </source>
</evidence>
<name>A0ABV0R517_9TELE</name>
<sequence length="181" mass="20636">DVRLLILEHSRWSMVEKYQALMAGLASEELMEFSRSFRAELYAEGLIDALKQMSRDELISWYQEHRGATSRKLSVHVRNAVTFRFDTGTRHFHYTAHTFMPLCHFMKVVGFGAEENDEEGGGKNQEGKADKEEDVSESTYGEVSKLTFLPASTKIEGAITIMDIPAFIKGLPLFPYHKILE</sequence>
<feature type="region of interest" description="Disordered" evidence="1">
    <location>
        <begin position="116"/>
        <end position="138"/>
    </location>
</feature>
<keyword evidence="3" id="KW-1185">Reference proteome</keyword>
<gene>
    <name evidence="2" type="ORF">XENOCAPTIV_027285</name>
</gene>
<comment type="caution">
    <text evidence="2">The sequence shown here is derived from an EMBL/GenBank/DDBJ whole genome shotgun (WGS) entry which is preliminary data.</text>
</comment>
<organism evidence="2 3">
    <name type="scientific">Xenoophorus captivus</name>
    <dbReference type="NCBI Taxonomy" id="1517983"/>
    <lineage>
        <taxon>Eukaryota</taxon>
        <taxon>Metazoa</taxon>
        <taxon>Chordata</taxon>
        <taxon>Craniata</taxon>
        <taxon>Vertebrata</taxon>
        <taxon>Euteleostomi</taxon>
        <taxon>Actinopterygii</taxon>
        <taxon>Neopterygii</taxon>
        <taxon>Teleostei</taxon>
        <taxon>Neoteleostei</taxon>
        <taxon>Acanthomorphata</taxon>
        <taxon>Ovalentaria</taxon>
        <taxon>Atherinomorphae</taxon>
        <taxon>Cyprinodontiformes</taxon>
        <taxon>Goodeidae</taxon>
        <taxon>Xenoophorus</taxon>
    </lineage>
</organism>
<dbReference type="Proteomes" id="UP001434883">
    <property type="component" value="Unassembled WGS sequence"/>
</dbReference>
<evidence type="ECO:0000256" key="1">
    <source>
        <dbReference type="SAM" id="MobiDB-lite"/>
    </source>
</evidence>
<accession>A0ABV0R517</accession>
<dbReference type="EMBL" id="JAHRIN010034312">
    <property type="protein sequence ID" value="MEQ2203239.1"/>
    <property type="molecule type" value="Genomic_DNA"/>
</dbReference>
<feature type="non-terminal residue" evidence="2">
    <location>
        <position position="1"/>
    </location>
</feature>
<evidence type="ECO:0000313" key="2">
    <source>
        <dbReference type="EMBL" id="MEQ2203239.1"/>
    </source>
</evidence>
<reference evidence="2 3" key="1">
    <citation type="submission" date="2021-06" db="EMBL/GenBank/DDBJ databases">
        <authorList>
            <person name="Palmer J.M."/>
        </authorList>
    </citation>
    <scope>NUCLEOTIDE SEQUENCE [LARGE SCALE GENOMIC DNA]</scope>
    <source>
        <strain evidence="2 3">XC_2019</strain>
        <tissue evidence="2">Muscle</tissue>
    </source>
</reference>
<protein>
    <submittedName>
        <fullName evidence="2">Uncharacterized protein</fullName>
    </submittedName>
</protein>
<dbReference type="Gene3D" id="3.30.830.10">
    <property type="entry name" value="Metalloenzyme, LuxS/M16 peptidase-like"/>
    <property type="match status" value="1"/>
</dbReference>